<accession>K6UF56</accession>
<dbReference type="Pfam" id="PF05795">
    <property type="entry name" value="Plasmodium_Vir"/>
    <property type="match status" value="1"/>
</dbReference>
<dbReference type="AlphaFoldDB" id="K6UF56"/>
<protein>
    <recommendedName>
        <fullName evidence="3">CYIR protein</fullName>
    </recommendedName>
</protein>
<gene>
    <name evidence="1" type="ORF">PCYB_002650</name>
</gene>
<dbReference type="KEGG" id="pcy:PCYB_002650"/>
<reference evidence="1 2" key="1">
    <citation type="journal article" date="2012" name="Nat. Genet.">
        <title>Plasmodium cynomolgi genome sequences provide insight into Plasmodium vivax and the monkey malaria clade.</title>
        <authorList>
            <person name="Tachibana S."/>
            <person name="Sullivan S.A."/>
            <person name="Kawai S."/>
            <person name="Nakamura S."/>
            <person name="Kim H.R."/>
            <person name="Goto N."/>
            <person name="Arisue N."/>
            <person name="Palacpac N.M.Q."/>
            <person name="Honma H."/>
            <person name="Yagi M."/>
            <person name="Tougan T."/>
            <person name="Katakai Y."/>
            <person name="Kaneko O."/>
            <person name="Mita T."/>
            <person name="Kita K."/>
            <person name="Yasutomi Y."/>
            <person name="Sutton P.L."/>
            <person name="Shakhbatyan R."/>
            <person name="Horii T."/>
            <person name="Yasunaga T."/>
            <person name="Barnwell J.W."/>
            <person name="Escalante A.A."/>
            <person name="Carlton J.M."/>
            <person name="Tanabe K."/>
        </authorList>
    </citation>
    <scope>NUCLEOTIDE SEQUENCE [LARGE SCALE GENOMIC DNA]</scope>
    <source>
        <strain evidence="1 2">B</strain>
    </source>
</reference>
<dbReference type="EMBL" id="DF157252">
    <property type="protein sequence ID" value="GAB69516.1"/>
    <property type="molecule type" value="Genomic_DNA"/>
</dbReference>
<proteinExistence type="predicted"/>
<dbReference type="VEuPathDB" id="PlasmoDB:PCYB_002650"/>
<evidence type="ECO:0000313" key="2">
    <source>
        <dbReference type="Proteomes" id="UP000006319"/>
    </source>
</evidence>
<dbReference type="RefSeq" id="XP_004227734.1">
    <property type="nucleotide sequence ID" value="XM_004227686.1"/>
</dbReference>
<evidence type="ECO:0008006" key="3">
    <source>
        <dbReference type="Google" id="ProtNLM"/>
    </source>
</evidence>
<evidence type="ECO:0000313" key="1">
    <source>
        <dbReference type="EMBL" id="GAB69516.1"/>
    </source>
</evidence>
<sequence>MKYLYEYFKNYEYIKNEIKCENGHRHKFVQYLKNISILYNKHKEEEECCSWDCDESYDPKELLSALESDEITCNNIKSKAGIEKTTEVTLGDAKSENNMYIKYMLCSYVTDPIFKKKSLRCQQPAFSPHLNDKYSTVGPVNMENTDVSKLKGKELTFSGNSVKVFLISNPKLRITGQTGNDTAPATSEFTTGEHYTLFPEVTGDARKYYLKEAETACINRKPGEEMPEYCKRSKQYRDMINRVNLVPEKPIEEMDGQNVDDNVSVVHFSHPNEILKIFPFVLE</sequence>
<dbReference type="Proteomes" id="UP000006319">
    <property type="component" value="Unassembled WGS sequence"/>
</dbReference>
<dbReference type="GeneID" id="14696057"/>
<dbReference type="InterPro" id="IPR008780">
    <property type="entry name" value="Plasmodium_Vir"/>
</dbReference>
<dbReference type="PhylomeDB" id="K6UF56"/>
<organism evidence="1 2">
    <name type="scientific">Plasmodium cynomolgi (strain B)</name>
    <dbReference type="NCBI Taxonomy" id="1120755"/>
    <lineage>
        <taxon>Eukaryota</taxon>
        <taxon>Sar</taxon>
        <taxon>Alveolata</taxon>
        <taxon>Apicomplexa</taxon>
        <taxon>Aconoidasida</taxon>
        <taxon>Haemosporida</taxon>
        <taxon>Plasmodiidae</taxon>
        <taxon>Plasmodium</taxon>
        <taxon>Plasmodium (Plasmodium)</taxon>
    </lineage>
</organism>
<name>K6UF56_PLACD</name>
<dbReference type="OrthoDB" id="389242at2759"/>
<keyword evidence="2" id="KW-1185">Reference proteome</keyword>